<feature type="region of interest" description="Disordered" evidence="1">
    <location>
        <begin position="335"/>
        <end position="395"/>
    </location>
</feature>
<dbReference type="Proteomes" id="UP001190700">
    <property type="component" value="Unassembled WGS sequence"/>
</dbReference>
<feature type="compositionally biased region" description="Low complexity" evidence="1">
    <location>
        <begin position="24"/>
        <end position="37"/>
    </location>
</feature>
<dbReference type="EMBL" id="LGRX02009140">
    <property type="protein sequence ID" value="KAK3272128.1"/>
    <property type="molecule type" value="Genomic_DNA"/>
</dbReference>
<feature type="transmembrane region" description="Helical" evidence="2">
    <location>
        <begin position="238"/>
        <end position="261"/>
    </location>
</feature>
<feature type="compositionally biased region" description="Pro residues" evidence="1">
    <location>
        <begin position="197"/>
        <end position="208"/>
    </location>
</feature>
<name>A0AAE0G5X6_9CHLO</name>
<feature type="region of interest" description="Disordered" evidence="1">
    <location>
        <begin position="166"/>
        <end position="209"/>
    </location>
</feature>
<evidence type="ECO:0000313" key="4">
    <source>
        <dbReference type="Proteomes" id="UP001190700"/>
    </source>
</evidence>
<keyword evidence="2" id="KW-0812">Transmembrane</keyword>
<protein>
    <submittedName>
        <fullName evidence="3">Uncharacterized protein</fullName>
    </submittedName>
</protein>
<evidence type="ECO:0000256" key="2">
    <source>
        <dbReference type="SAM" id="Phobius"/>
    </source>
</evidence>
<reference evidence="3 4" key="1">
    <citation type="journal article" date="2015" name="Genome Biol. Evol.">
        <title>Comparative Genomics of a Bacterivorous Green Alga Reveals Evolutionary Causalities and Consequences of Phago-Mixotrophic Mode of Nutrition.</title>
        <authorList>
            <person name="Burns J.A."/>
            <person name="Paasch A."/>
            <person name="Narechania A."/>
            <person name="Kim E."/>
        </authorList>
    </citation>
    <scope>NUCLEOTIDE SEQUENCE [LARGE SCALE GENOMIC DNA]</scope>
    <source>
        <strain evidence="3 4">PLY_AMNH</strain>
    </source>
</reference>
<evidence type="ECO:0000313" key="3">
    <source>
        <dbReference type="EMBL" id="KAK3272128.1"/>
    </source>
</evidence>
<accession>A0AAE0G5X6</accession>
<dbReference type="AlphaFoldDB" id="A0AAE0G5X6"/>
<gene>
    <name evidence="3" type="ORF">CYMTET_19558</name>
</gene>
<organism evidence="3 4">
    <name type="scientific">Cymbomonas tetramitiformis</name>
    <dbReference type="NCBI Taxonomy" id="36881"/>
    <lineage>
        <taxon>Eukaryota</taxon>
        <taxon>Viridiplantae</taxon>
        <taxon>Chlorophyta</taxon>
        <taxon>Pyramimonadophyceae</taxon>
        <taxon>Pyramimonadales</taxon>
        <taxon>Pyramimonadaceae</taxon>
        <taxon>Cymbomonas</taxon>
    </lineage>
</organism>
<keyword evidence="4" id="KW-1185">Reference proteome</keyword>
<feature type="compositionally biased region" description="Polar residues" evidence="1">
    <location>
        <begin position="177"/>
        <end position="188"/>
    </location>
</feature>
<evidence type="ECO:0000256" key="1">
    <source>
        <dbReference type="SAM" id="MobiDB-lite"/>
    </source>
</evidence>
<feature type="compositionally biased region" description="Low complexity" evidence="1">
    <location>
        <begin position="352"/>
        <end position="365"/>
    </location>
</feature>
<comment type="caution">
    <text evidence="3">The sequence shown here is derived from an EMBL/GenBank/DDBJ whole genome shotgun (WGS) entry which is preliminary data.</text>
</comment>
<feature type="region of interest" description="Disordered" evidence="1">
    <location>
        <begin position="24"/>
        <end position="77"/>
    </location>
</feature>
<feature type="region of interest" description="Disordered" evidence="1">
    <location>
        <begin position="278"/>
        <end position="297"/>
    </location>
</feature>
<keyword evidence="2" id="KW-1133">Transmembrane helix</keyword>
<feature type="compositionally biased region" description="Pro residues" evidence="1">
    <location>
        <begin position="38"/>
        <end position="62"/>
    </location>
</feature>
<feature type="region of interest" description="Disordered" evidence="1">
    <location>
        <begin position="404"/>
        <end position="423"/>
    </location>
</feature>
<proteinExistence type="predicted"/>
<feature type="compositionally biased region" description="Basic and acidic residues" evidence="1">
    <location>
        <begin position="278"/>
        <end position="288"/>
    </location>
</feature>
<sequence>MAATAGVPLEDVVIASVIPIWAPSASPTTHSPTSSPTHAPPLPSPPPYPPFVPRTPSRPPRAPSAGSRVPPPPGALRHHRRLTEAGEALGVTVSLDTTMREDAPSLTWFLLLAGSYPELMFKDEAFANISSIATVSIVTAVAPSPPPLPMPPLPLPLSHASSFVATTSELSRPPVTASPSPMPTGSSFSAPKSAGTPSPPSPPGPPHAPATVLVEEEAEEELAVCEDGNKYCSLENRLLHLVTGATFIGCACGAVGLVILAGGACRVWKRRHGDEDFIHEEGPIHGTRESAPAGPTTPLRERMSWFSPQSPTSAPPTCSAVVPLTPLSPATQATAYARVDSDPTRTPPDTPPARSAGVPASIGSDSDADDGIPVQPSFEEAAGDGAKDSLQRSDTVVRAAAQLSHPTHYELKPKPSFSENLFS</sequence>
<keyword evidence="2" id="KW-0472">Membrane</keyword>